<keyword evidence="3" id="KW-1185">Reference proteome</keyword>
<dbReference type="AlphaFoldDB" id="A0A2H3JDJ1"/>
<gene>
    <name evidence="2" type="ORF">WOLCODRAFT_109190</name>
</gene>
<proteinExistence type="predicted"/>
<sequence length="175" mass="18880">MRHALRHAGPLVEALVRDVESAAPRMALRRRLLAPDDAAPLAFPGTPLDETGVMGEVQRAPLGLVWSVPDDAPARYVVHCCARFHGVVSFSKDDPTHRLTHPPPLPERNPVHPRAAPAPDTSPPMDLSEYYSSDASSDAGSERDPDETFHLKAIAEVSAPGLLSDDEWSVVDADA</sequence>
<accession>A0A2H3JDJ1</accession>
<feature type="region of interest" description="Disordered" evidence="1">
    <location>
        <begin position="92"/>
        <end position="149"/>
    </location>
</feature>
<evidence type="ECO:0000256" key="1">
    <source>
        <dbReference type="SAM" id="MobiDB-lite"/>
    </source>
</evidence>
<feature type="compositionally biased region" description="Basic and acidic residues" evidence="1">
    <location>
        <begin position="140"/>
        <end position="149"/>
    </location>
</feature>
<protein>
    <submittedName>
        <fullName evidence="2">Uncharacterized protein</fullName>
    </submittedName>
</protein>
<dbReference type="STRING" id="742152.A0A2H3JDJ1"/>
<dbReference type="EMBL" id="KB467898">
    <property type="protein sequence ID" value="PCH36799.1"/>
    <property type="molecule type" value="Genomic_DNA"/>
</dbReference>
<evidence type="ECO:0000313" key="2">
    <source>
        <dbReference type="EMBL" id="PCH36799.1"/>
    </source>
</evidence>
<evidence type="ECO:0000313" key="3">
    <source>
        <dbReference type="Proteomes" id="UP000218811"/>
    </source>
</evidence>
<organism evidence="2 3">
    <name type="scientific">Wolfiporia cocos (strain MD-104)</name>
    <name type="common">Brown rot fungus</name>
    <dbReference type="NCBI Taxonomy" id="742152"/>
    <lineage>
        <taxon>Eukaryota</taxon>
        <taxon>Fungi</taxon>
        <taxon>Dikarya</taxon>
        <taxon>Basidiomycota</taxon>
        <taxon>Agaricomycotina</taxon>
        <taxon>Agaricomycetes</taxon>
        <taxon>Polyporales</taxon>
        <taxon>Phaeolaceae</taxon>
        <taxon>Wolfiporia</taxon>
    </lineage>
</organism>
<dbReference type="Proteomes" id="UP000218811">
    <property type="component" value="Unassembled WGS sequence"/>
</dbReference>
<dbReference type="OrthoDB" id="10256743at2759"/>
<feature type="compositionally biased region" description="Low complexity" evidence="1">
    <location>
        <begin position="128"/>
        <end position="139"/>
    </location>
</feature>
<name>A0A2H3JDJ1_WOLCO</name>
<reference evidence="2 3" key="1">
    <citation type="journal article" date="2012" name="Science">
        <title>The Paleozoic origin of enzymatic lignin decomposition reconstructed from 31 fungal genomes.</title>
        <authorList>
            <person name="Floudas D."/>
            <person name="Binder M."/>
            <person name="Riley R."/>
            <person name="Barry K."/>
            <person name="Blanchette R.A."/>
            <person name="Henrissat B."/>
            <person name="Martinez A.T."/>
            <person name="Otillar R."/>
            <person name="Spatafora J.W."/>
            <person name="Yadav J.S."/>
            <person name="Aerts A."/>
            <person name="Benoit I."/>
            <person name="Boyd A."/>
            <person name="Carlson A."/>
            <person name="Copeland A."/>
            <person name="Coutinho P.M."/>
            <person name="de Vries R.P."/>
            <person name="Ferreira P."/>
            <person name="Findley K."/>
            <person name="Foster B."/>
            <person name="Gaskell J."/>
            <person name="Glotzer D."/>
            <person name="Gorecki P."/>
            <person name="Heitman J."/>
            <person name="Hesse C."/>
            <person name="Hori C."/>
            <person name="Igarashi K."/>
            <person name="Jurgens J.A."/>
            <person name="Kallen N."/>
            <person name="Kersten P."/>
            <person name="Kohler A."/>
            <person name="Kuees U."/>
            <person name="Kumar T.K.A."/>
            <person name="Kuo A."/>
            <person name="LaButti K."/>
            <person name="Larrondo L.F."/>
            <person name="Lindquist E."/>
            <person name="Ling A."/>
            <person name="Lombard V."/>
            <person name="Lucas S."/>
            <person name="Lundell T."/>
            <person name="Martin R."/>
            <person name="McLaughlin D.J."/>
            <person name="Morgenstern I."/>
            <person name="Morin E."/>
            <person name="Murat C."/>
            <person name="Nagy L.G."/>
            <person name="Nolan M."/>
            <person name="Ohm R.A."/>
            <person name="Patyshakuliyeva A."/>
            <person name="Rokas A."/>
            <person name="Ruiz-Duenas F.J."/>
            <person name="Sabat G."/>
            <person name="Salamov A."/>
            <person name="Samejima M."/>
            <person name="Schmutz J."/>
            <person name="Slot J.C."/>
            <person name="St John F."/>
            <person name="Stenlid J."/>
            <person name="Sun H."/>
            <person name="Sun S."/>
            <person name="Syed K."/>
            <person name="Tsang A."/>
            <person name="Wiebenga A."/>
            <person name="Young D."/>
            <person name="Pisabarro A."/>
            <person name="Eastwood D.C."/>
            <person name="Martin F."/>
            <person name="Cullen D."/>
            <person name="Grigoriev I.V."/>
            <person name="Hibbett D.S."/>
        </authorList>
    </citation>
    <scope>NUCLEOTIDE SEQUENCE [LARGE SCALE GENOMIC DNA]</scope>
    <source>
        <strain evidence="2 3">MD-104</strain>
    </source>
</reference>